<dbReference type="EMBL" id="CAACVR010000012">
    <property type="protein sequence ID" value="VEU21348.1"/>
    <property type="molecule type" value="Genomic_DNA"/>
</dbReference>
<evidence type="ECO:0000256" key="11">
    <source>
        <dbReference type="ARBA" id="ARBA00023163"/>
    </source>
</evidence>
<dbReference type="InParanoid" id="A0A448YKE8"/>
<dbReference type="InterPro" id="IPR046341">
    <property type="entry name" value="SET_dom_sf"/>
</dbReference>
<dbReference type="PROSITE" id="PS01159">
    <property type="entry name" value="WW_DOMAIN_1"/>
    <property type="match status" value="1"/>
</dbReference>
<comment type="subcellular location">
    <subcellularLocation>
        <location evidence="2">Chromosome</location>
    </subcellularLocation>
    <subcellularLocation>
        <location evidence="1">Nucleus</location>
    </subcellularLocation>
</comment>
<dbReference type="PROSITE" id="PS50020">
    <property type="entry name" value="WW_DOMAIN_2"/>
    <property type="match status" value="1"/>
</dbReference>
<name>A0A448YKE8_BRENA</name>
<feature type="domain" description="SET" evidence="17">
    <location>
        <begin position="121"/>
        <end position="238"/>
    </location>
</feature>
<evidence type="ECO:0000256" key="15">
    <source>
        <dbReference type="SAM" id="MobiDB-lite"/>
    </source>
</evidence>
<evidence type="ECO:0000259" key="19">
    <source>
        <dbReference type="PROSITE" id="PS51215"/>
    </source>
</evidence>
<dbReference type="PROSITE" id="PS50868">
    <property type="entry name" value="POST_SET"/>
    <property type="match status" value="1"/>
</dbReference>
<evidence type="ECO:0000313" key="21">
    <source>
        <dbReference type="Proteomes" id="UP000290900"/>
    </source>
</evidence>
<feature type="region of interest" description="Disordered" evidence="15">
    <location>
        <begin position="641"/>
        <end position="679"/>
    </location>
</feature>
<dbReference type="InterPro" id="IPR025788">
    <property type="entry name" value="Set2_fungi"/>
</dbReference>
<evidence type="ECO:0000256" key="6">
    <source>
        <dbReference type="ARBA" id="ARBA00022491"/>
    </source>
</evidence>
<feature type="compositionally biased region" description="Basic residues" evidence="15">
    <location>
        <begin position="654"/>
        <end position="663"/>
    </location>
</feature>
<dbReference type="GO" id="GO:0140955">
    <property type="term" value="F:histone H3K36 trimethyltransferase activity"/>
    <property type="evidence" value="ECO:0007669"/>
    <property type="project" value="UniProtKB-EC"/>
</dbReference>
<dbReference type="GO" id="GO:0005694">
    <property type="term" value="C:chromosome"/>
    <property type="evidence" value="ECO:0007669"/>
    <property type="project" value="UniProtKB-SubCell"/>
</dbReference>
<dbReference type="PROSITE" id="PS50280">
    <property type="entry name" value="SET"/>
    <property type="match status" value="1"/>
</dbReference>
<keyword evidence="8" id="KW-0808">Transferase</keyword>
<feature type="region of interest" description="Disordered" evidence="15">
    <location>
        <begin position="1"/>
        <end position="29"/>
    </location>
</feature>
<dbReference type="InterPro" id="IPR044437">
    <property type="entry name" value="SETD2/Set2_SET"/>
</dbReference>
<evidence type="ECO:0000256" key="12">
    <source>
        <dbReference type="ARBA" id="ARBA00023242"/>
    </source>
</evidence>
<evidence type="ECO:0000256" key="7">
    <source>
        <dbReference type="ARBA" id="ARBA00022603"/>
    </source>
</evidence>
<dbReference type="GO" id="GO:0006355">
    <property type="term" value="P:regulation of DNA-templated transcription"/>
    <property type="evidence" value="ECO:0007669"/>
    <property type="project" value="InterPro"/>
</dbReference>
<sequence>MVMNISTVAGQSEDDEISSSTTPQPDGVQLFSDYPDKTMEALGTFQLLTENQYIDRLKNEYSAAGEVMTCDCVEHLVAGVNVACGPDSDCINRLTNVECVDDQCSCGLQCQNQRFQKNQFADVSIFLTEHKGYGMRADSDIPAHTFIVEYKGEVIDSQEYKLRKEQYANEGIKHFYFMMIREDEIIDATKRASLGRFCNHSCDPNAYIEKWVVNKRYRMGIFAKRGIRKGEEITFDYNVDRYGSEPQKCYCGAKNCVGYLGGKTQTEILALLPHAAREALGIKSSDEKKWIKTEKKLGIQISEENVADKVNDFVLSLDLTPLKAADLPKVSTCLLLPDNDNIVIERILERFDPNNEDYYELLRRFNRLHGLQALTSSIRTIFGSASDVKDLQDREMDALIKIVTIFDAWPELSSKNTINSCNLEGLLNEITQRAGRFEVKETVDKILLKWKDLPIIYRIPKRSDFENTTSFTMRLDDRRSRNSRPSTPLSAISLKSAEGAKPWGDIDVSALPERRKLDDVPLPDGWEWTTDPKSGEKYFYNRGKNITQWTKPEWDIISESASGNEGTPLAPAASGNAEDERKRKRERERERERERAKRLRTLEKERQVEQEAAAKLEEQRLEKLSKIISQASGQISVKVERGSHKGSGGANGSNHHHHHNHHPHRDEESADQNETGKHSKVEKQWMVLFASVVPNMLKDYESRIGRDNLKNCAREITHVLAQKELKRHVGQSTPSKLSSERKKKIQTFVTSYMDKFVAKYAIKRGDHDGSVA</sequence>
<evidence type="ECO:0000259" key="17">
    <source>
        <dbReference type="PROSITE" id="PS50280"/>
    </source>
</evidence>
<evidence type="ECO:0000259" key="16">
    <source>
        <dbReference type="PROSITE" id="PS50020"/>
    </source>
</evidence>
<dbReference type="GO" id="GO:0005634">
    <property type="term" value="C:nucleus"/>
    <property type="evidence" value="ECO:0007669"/>
    <property type="project" value="UniProtKB-SubCell"/>
</dbReference>
<dbReference type="InterPro" id="IPR013257">
    <property type="entry name" value="SRI"/>
</dbReference>
<feature type="domain" description="AWS" evidence="19">
    <location>
        <begin position="65"/>
        <end position="119"/>
    </location>
</feature>
<keyword evidence="7" id="KW-0489">Methyltransferase</keyword>
<dbReference type="Gene3D" id="2.20.70.10">
    <property type="match status" value="1"/>
</dbReference>
<organism evidence="20 21">
    <name type="scientific">Brettanomyces naardenensis</name>
    <name type="common">Yeast</name>
    <dbReference type="NCBI Taxonomy" id="13370"/>
    <lineage>
        <taxon>Eukaryota</taxon>
        <taxon>Fungi</taxon>
        <taxon>Dikarya</taxon>
        <taxon>Ascomycota</taxon>
        <taxon>Saccharomycotina</taxon>
        <taxon>Pichiomycetes</taxon>
        <taxon>Pichiales</taxon>
        <taxon>Pichiaceae</taxon>
        <taxon>Brettanomyces</taxon>
    </lineage>
</organism>
<evidence type="ECO:0000256" key="13">
    <source>
        <dbReference type="ARBA" id="ARBA00030091"/>
    </source>
</evidence>
<dbReference type="PANTHER" id="PTHR22884">
    <property type="entry name" value="SET DOMAIN PROTEINS"/>
    <property type="match status" value="1"/>
</dbReference>
<dbReference type="STRING" id="13370.A0A448YKE8"/>
<dbReference type="InterPro" id="IPR001202">
    <property type="entry name" value="WW_dom"/>
</dbReference>
<dbReference type="InterPro" id="IPR006560">
    <property type="entry name" value="AWS_dom"/>
</dbReference>
<dbReference type="SUPFAM" id="SSF51045">
    <property type="entry name" value="WW domain"/>
    <property type="match status" value="1"/>
</dbReference>
<dbReference type="Gene3D" id="1.10.1740.100">
    <property type="entry name" value="Set2, Rpb1 interacting domain"/>
    <property type="match status" value="1"/>
</dbReference>
<gene>
    <name evidence="20" type="ORF">BRENAR_LOCUS2082</name>
</gene>
<keyword evidence="5" id="KW-0158">Chromosome</keyword>
<dbReference type="InterPro" id="IPR050777">
    <property type="entry name" value="SET2_Histone-Lys_MeTrsfase"/>
</dbReference>
<reference evidence="20 21" key="1">
    <citation type="submission" date="2018-12" db="EMBL/GenBank/DDBJ databases">
        <authorList>
            <person name="Tiukova I."/>
            <person name="Dainat J."/>
        </authorList>
    </citation>
    <scope>NUCLEOTIDE SEQUENCE [LARGE SCALE GENOMIC DNA]</scope>
</reference>
<dbReference type="Pfam" id="PF00397">
    <property type="entry name" value="WW"/>
    <property type="match status" value="1"/>
</dbReference>
<protein>
    <recommendedName>
        <fullName evidence="4">Histone-lysine N-methyltransferase, H3 lysine-36 specific</fullName>
        <ecNumber evidence="3">2.1.1.359</ecNumber>
    </recommendedName>
    <alternativeName>
        <fullName evidence="13">SET domain-containing protein 2</fullName>
    </alternativeName>
</protein>
<feature type="region of interest" description="Disordered" evidence="15">
    <location>
        <begin position="559"/>
        <end position="598"/>
    </location>
</feature>
<dbReference type="SMART" id="SM00508">
    <property type="entry name" value="PostSET"/>
    <property type="match status" value="1"/>
</dbReference>
<dbReference type="PROSITE" id="PS51215">
    <property type="entry name" value="AWS"/>
    <property type="match status" value="1"/>
</dbReference>
<feature type="domain" description="WW" evidence="16">
    <location>
        <begin position="520"/>
        <end position="554"/>
    </location>
</feature>
<dbReference type="CDD" id="cd19172">
    <property type="entry name" value="SET_SETD2"/>
    <property type="match status" value="1"/>
</dbReference>
<evidence type="ECO:0000256" key="8">
    <source>
        <dbReference type="ARBA" id="ARBA00022679"/>
    </source>
</evidence>
<dbReference type="CDD" id="cd00201">
    <property type="entry name" value="WW"/>
    <property type="match status" value="1"/>
</dbReference>
<dbReference type="PROSITE" id="PS51568">
    <property type="entry name" value="SAM_MT43_SET2_1"/>
    <property type="match status" value="1"/>
</dbReference>
<dbReference type="Proteomes" id="UP000290900">
    <property type="component" value="Unassembled WGS sequence"/>
</dbReference>
<dbReference type="SMART" id="SM00317">
    <property type="entry name" value="SET"/>
    <property type="match status" value="1"/>
</dbReference>
<keyword evidence="6" id="KW-0678">Repressor</keyword>
<evidence type="ECO:0000256" key="1">
    <source>
        <dbReference type="ARBA" id="ARBA00004123"/>
    </source>
</evidence>
<keyword evidence="10" id="KW-0805">Transcription regulation</keyword>
<dbReference type="SMART" id="SM00456">
    <property type="entry name" value="WW"/>
    <property type="match status" value="1"/>
</dbReference>
<dbReference type="FunCoup" id="A0A448YKE8">
    <property type="interactions" value="133"/>
</dbReference>
<dbReference type="Pfam" id="PF08236">
    <property type="entry name" value="SRI"/>
    <property type="match status" value="1"/>
</dbReference>
<keyword evidence="9" id="KW-0949">S-adenosyl-L-methionine</keyword>
<evidence type="ECO:0000256" key="10">
    <source>
        <dbReference type="ARBA" id="ARBA00023015"/>
    </source>
</evidence>
<dbReference type="AlphaFoldDB" id="A0A448YKE8"/>
<evidence type="ECO:0000256" key="14">
    <source>
        <dbReference type="ARBA" id="ARBA00047545"/>
    </source>
</evidence>
<dbReference type="EC" id="2.1.1.359" evidence="3"/>
<feature type="compositionally biased region" description="Polar residues" evidence="15">
    <location>
        <begin position="1"/>
        <end position="10"/>
    </location>
</feature>
<dbReference type="Gene3D" id="2.170.270.10">
    <property type="entry name" value="SET domain"/>
    <property type="match status" value="1"/>
</dbReference>
<evidence type="ECO:0000259" key="18">
    <source>
        <dbReference type="PROSITE" id="PS50868"/>
    </source>
</evidence>
<dbReference type="InterPro" id="IPR001214">
    <property type="entry name" value="SET_dom"/>
</dbReference>
<keyword evidence="21" id="KW-1185">Reference proteome</keyword>
<evidence type="ECO:0000256" key="9">
    <source>
        <dbReference type="ARBA" id="ARBA00022691"/>
    </source>
</evidence>
<dbReference type="InterPro" id="IPR003616">
    <property type="entry name" value="Post-SET_dom"/>
</dbReference>
<dbReference type="Pfam" id="PF00856">
    <property type="entry name" value="SET"/>
    <property type="match status" value="1"/>
</dbReference>
<dbReference type="InterPro" id="IPR036020">
    <property type="entry name" value="WW_dom_sf"/>
</dbReference>
<dbReference type="Pfam" id="PF17907">
    <property type="entry name" value="AWS"/>
    <property type="match status" value="1"/>
</dbReference>
<accession>A0A448YKE8</accession>
<dbReference type="GO" id="GO:0032259">
    <property type="term" value="P:methylation"/>
    <property type="evidence" value="ECO:0007669"/>
    <property type="project" value="UniProtKB-KW"/>
</dbReference>
<keyword evidence="12" id="KW-0539">Nucleus</keyword>
<dbReference type="OrthoDB" id="422362at2759"/>
<feature type="compositionally biased region" description="Basic and acidic residues" evidence="15">
    <location>
        <begin position="587"/>
        <end position="598"/>
    </location>
</feature>
<evidence type="ECO:0000256" key="5">
    <source>
        <dbReference type="ARBA" id="ARBA00022454"/>
    </source>
</evidence>
<dbReference type="SMART" id="SM00570">
    <property type="entry name" value="AWS"/>
    <property type="match status" value="1"/>
</dbReference>
<evidence type="ECO:0000313" key="20">
    <source>
        <dbReference type="EMBL" id="VEU21348.1"/>
    </source>
</evidence>
<feature type="domain" description="Post-SET" evidence="18">
    <location>
        <begin position="245"/>
        <end position="261"/>
    </location>
</feature>
<evidence type="ECO:0000256" key="3">
    <source>
        <dbReference type="ARBA" id="ARBA00012178"/>
    </source>
</evidence>
<evidence type="ECO:0000256" key="4">
    <source>
        <dbReference type="ARBA" id="ARBA00018028"/>
    </source>
</evidence>
<comment type="catalytic activity">
    <reaction evidence="14">
        <text>L-lysyl(36)-[histone H3] + 3 S-adenosyl-L-methionine = N(6),N(6),N(6)-trimethyl-L-lysyl(36)-[histone H3] + 3 S-adenosyl-L-homocysteine + 3 H(+)</text>
        <dbReference type="Rhea" id="RHEA:60324"/>
        <dbReference type="Rhea" id="RHEA-COMP:9785"/>
        <dbReference type="Rhea" id="RHEA-COMP:15536"/>
        <dbReference type="ChEBI" id="CHEBI:15378"/>
        <dbReference type="ChEBI" id="CHEBI:29969"/>
        <dbReference type="ChEBI" id="CHEBI:57856"/>
        <dbReference type="ChEBI" id="CHEBI:59789"/>
        <dbReference type="ChEBI" id="CHEBI:61961"/>
        <dbReference type="EC" id="2.1.1.359"/>
    </reaction>
</comment>
<evidence type="ECO:0000256" key="2">
    <source>
        <dbReference type="ARBA" id="ARBA00004286"/>
    </source>
</evidence>
<keyword evidence="11" id="KW-0804">Transcription</keyword>
<proteinExistence type="predicted"/>
<dbReference type="InterPro" id="IPR038190">
    <property type="entry name" value="SRI_sf"/>
</dbReference>
<dbReference type="SUPFAM" id="SSF82199">
    <property type="entry name" value="SET domain"/>
    <property type="match status" value="1"/>
</dbReference>